<keyword evidence="9 18" id="KW-0812">Transmembrane</keyword>
<evidence type="ECO:0000256" key="5">
    <source>
        <dbReference type="ARBA" id="ARBA00013170"/>
    </source>
</evidence>
<dbReference type="PROSITE" id="PS00379">
    <property type="entry name" value="CDP_ALCOHOL_P_TRANSF"/>
    <property type="match status" value="1"/>
</dbReference>
<organism evidence="19 20">
    <name type="scientific">Thiorhodovibrio frisius</name>
    <dbReference type="NCBI Taxonomy" id="631362"/>
    <lineage>
        <taxon>Bacteria</taxon>
        <taxon>Pseudomonadati</taxon>
        <taxon>Pseudomonadota</taxon>
        <taxon>Gammaproteobacteria</taxon>
        <taxon>Chromatiales</taxon>
        <taxon>Chromatiaceae</taxon>
        <taxon>Thiorhodovibrio</taxon>
    </lineage>
</organism>
<evidence type="ECO:0000256" key="18">
    <source>
        <dbReference type="SAM" id="Phobius"/>
    </source>
</evidence>
<keyword evidence="11" id="KW-0443">Lipid metabolism</keyword>
<dbReference type="HOGENOM" id="CLU_051314_2_1_6"/>
<reference evidence="19 20" key="2">
    <citation type="submission" date="2011-11" db="EMBL/GenBank/DDBJ databases">
        <authorList>
            <consortium name="US DOE Joint Genome Institute"/>
            <person name="Lucas S."/>
            <person name="Han J."/>
            <person name="Lapidus A."/>
            <person name="Cheng J.-F."/>
            <person name="Goodwin L."/>
            <person name="Pitluck S."/>
            <person name="Peters L."/>
            <person name="Ovchinnikova G."/>
            <person name="Zhang X."/>
            <person name="Detter J.C."/>
            <person name="Han C."/>
            <person name="Tapia R."/>
            <person name="Land M."/>
            <person name="Hauser L."/>
            <person name="Kyrpides N."/>
            <person name="Ivanova N."/>
            <person name="Pagani I."/>
            <person name="Vogl K."/>
            <person name="Liu Z."/>
            <person name="Overmann J."/>
            <person name="Frigaard N.-U."/>
            <person name="Bryant D."/>
            <person name="Woyke T."/>
        </authorList>
    </citation>
    <scope>NUCLEOTIDE SEQUENCE [LARGE SCALE GENOMIC DNA]</scope>
    <source>
        <strain evidence="19 20">970</strain>
    </source>
</reference>
<evidence type="ECO:0000256" key="7">
    <source>
        <dbReference type="ARBA" id="ARBA00022516"/>
    </source>
</evidence>
<keyword evidence="13" id="KW-0594">Phospholipid biosynthesis</keyword>
<evidence type="ECO:0000256" key="13">
    <source>
        <dbReference type="ARBA" id="ARBA00023209"/>
    </source>
</evidence>
<gene>
    <name evidence="19" type="ORF">Thi970DRAFT_04589</name>
</gene>
<feature type="transmembrane region" description="Helical" evidence="18">
    <location>
        <begin position="170"/>
        <end position="190"/>
    </location>
</feature>
<keyword evidence="7" id="KW-0444">Lipid biosynthesis</keyword>
<evidence type="ECO:0000256" key="8">
    <source>
        <dbReference type="ARBA" id="ARBA00022679"/>
    </source>
</evidence>
<keyword evidence="20" id="KW-1185">Reference proteome</keyword>
<evidence type="ECO:0000256" key="3">
    <source>
        <dbReference type="ARBA" id="ARBA00005042"/>
    </source>
</evidence>
<evidence type="ECO:0000256" key="15">
    <source>
        <dbReference type="ARBA" id="ARBA00048586"/>
    </source>
</evidence>
<dbReference type="Proteomes" id="UP000002964">
    <property type="component" value="Unassembled WGS sequence"/>
</dbReference>
<dbReference type="GO" id="GO:0036094">
    <property type="term" value="F:small molecule binding"/>
    <property type="evidence" value="ECO:0007669"/>
    <property type="project" value="UniProtKB-ARBA"/>
</dbReference>
<dbReference type="PIRSF" id="PIRSF000847">
    <property type="entry name" value="Phos_ph_gly_syn"/>
    <property type="match status" value="1"/>
</dbReference>
<evidence type="ECO:0000256" key="2">
    <source>
        <dbReference type="ARBA" id="ARBA00004141"/>
    </source>
</evidence>
<dbReference type="InterPro" id="IPR050324">
    <property type="entry name" value="CDP-alcohol_PTase-I"/>
</dbReference>
<dbReference type="GO" id="GO:0046474">
    <property type="term" value="P:glycerophospholipid biosynthetic process"/>
    <property type="evidence" value="ECO:0007669"/>
    <property type="project" value="TreeGrafter"/>
</dbReference>
<reference evidence="20" key="1">
    <citation type="submission" date="2011-06" db="EMBL/GenBank/DDBJ databases">
        <authorList>
            <consortium name="US DOE Joint Genome Institute (JGI-PGF)"/>
            <person name="Lucas S."/>
            <person name="Han J."/>
            <person name="Lapidus A."/>
            <person name="Cheng J.-F."/>
            <person name="Goodwin L."/>
            <person name="Pitluck S."/>
            <person name="Peters L."/>
            <person name="Land M.L."/>
            <person name="Hauser L."/>
            <person name="Vogl K."/>
            <person name="Liu Z."/>
            <person name="Overmann J."/>
            <person name="Frigaard N.-U."/>
            <person name="Bryant D.A."/>
            <person name="Woyke T.J."/>
        </authorList>
    </citation>
    <scope>NUCLEOTIDE SEQUENCE [LARGE SCALE GENOMIC DNA]</scope>
    <source>
        <strain evidence="20">970</strain>
    </source>
</reference>
<comment type="cofactor">
    <cofactor evidence="1">
        <name>Mn(2+)</name>
        <dbReference type="ChEBI" id="CHEBI:29035"/>
    </cofactor>
</comment>
<evidence type="ECO:0000256" key="10">
    <source>
        <dbReference type="ARBA" id="ARBA00022989"/>
    </source>
</evidence>
<name>H8Z7I5_9GAMM</name>
<dbReference type="PANTHER" id="PTHR14269:SF62">
    <property type="entry name" value="CDP-DIACYLGLYCEROL--GLYCEROL-3-PHOSPHATE 3-PHOSPHATIDYLTRANSFERASE 1, CHLOROPLASTIC"/>
    <property type="match status" value="1"/>
</dbReference>
<keyword evidence="14" id="KW-1208">Phospholipid metabolism</keyword>
<evidence type="ECO:0000313" key="20">
    <source>
        <dbReference type="Proteomes" id="UP000002964"/>
    </source>
</evidence>
<evidence type="ECO:0000256" key="1">
    <source>
        <dbReference type="ARBA" id="ARBA00001936"/>
    </source>
</evidence>
<keyword evidence="12 18" id="KW-0472">Membrane</keyword>
<dbReference type="Gene3D" id="1.20.120.1760">
    <property type="match status" value="1"/>
</dbReference>
<dbReference type="InterPro" id="IPR000462">
    <property type="entry name" value="CDP-OH_P_trans"/>
</dbReference>
<proteinExistence type="inferred from homology"/>
<dbReference type="GO" id="GO:0005737">
    <property type="term" value="C:cytoplasm"/>
    <property type="evidence" value="ECO:0007669"/>
    <property type="project" value="UniProtKB-ARBA"/>
</dbReference>
<feature type="transmembrane region" description="Helical" evidence="18">
    <location>
        <begin position="20"/>
        <end position="39"/>
    </location>
</feature>
<evidence type="ECO:0000313" key="19">
    <source>
        <dbReference type="EMBL" id="EIC20915.1"/>
    </source>
</evidence>
<evidence type="ECO:0000256" key="16">
    <source>
        <dbReference type="NCBIfam" id="TIGR00560"/>
    </source>
</evidence>
<comment type="similarity">
    <text evidence="4 17">Belongs to the CDP-alcohol phosphatidyltransferase class-I family.</text>
</comment>
<dbReference type="InterPro" id="IPR043130">
    <property type="entry name" value="CDP-OH_PTrfase_TM_dom"/>
</dbReference>
<dbReference type="EMBL" id="JH603170">
    <property type="protein sequence ID" value="EIC20915.1"/>
    <property type="molecule type" value="Genomic_DNA"/>
</dbReference>
<keyword evidence="10 18" id="KW-1133">Transmembrane helix</keyword>
<dbReference type="EC" id="2.7.8.5" evidence="5 16"/>
<comment type="pathway">
    <text evidence="3">Phospholipid metabolism; phosphatidylglycerol biosynthesis; phosphatidylglycerol from CDP-diacylglycerol: step 1/2.</text>
</comment>
<dbReference type="GO" id="GO:0005886">
    <property type="term" value="C:plasma membrane"/>
    <property type="evidence" value="ECO:0007669"/>
    <property type="project" value="TreeGrafter"/>
</dbReference>
<accession>H8Z7I5</accession>
<evidence type="ECO:0000256" key="4">
    <source>
        <dbReference type="ARBA" id="ARBA00010441"/>
    </source>
</evidence>
<evidence type="ECO:0000256" key="12">
    <source>
        <dbReference type="ARBA" id="ARBA00023136"/>
    </source>
</evidence>
<evidence type="ECO:0000256" key="17">
    <source>
        <dbReference type="RuleBase" id="RU003750"/>
    </source>
</evidence>
<dbReference type="eggNOG" id="COG0558">
    <property type="taxonomic scope" value="Bacteria"/>
</dbReference>
<dbReference type="FunFam" id="1.20.120.1760:FF:000008">
    <property type="entry name" value="CDP-diacylglycerol--glycerol-3-phosphate 3-phosphatidyltransferase 2"/>
    <property type="match status" value="1"/>
</dbReference>
<dbReference type="PANTHER" id="PTHR14269">
    <property type="entry name" value="CDP-DIACYLGLYCEROL--GLYCEROL-3-PHOSPHATE 3-PHOSPHATIDYLTRANSFERASE-RELATED"/>
    <property type="match status" value="1"/>
</dbReference>
<sequence>MGLGGTGGVPNKDGQTMMNIPNLLTLLRIGLIPVFMVIFYLPVPWARPVCALVFGAAALTDLLDGYLARRLNQTSPLGAFLDPVADKLMVAIALVLLVQTDPRALLALPAAVIIGREITVSALREWMAEIGSRAKVAVSMAGKLKTTAQMIAIFLLILQGPMLGLPIDPIGIALLYIAALLTLWSMVLYLRAAWPSLMGKGENQVSDS</sequence>
<keyword evidence="8 17" id="KW-0808">Transferase</keyword>
<dbReference type="InterPro" id="IPR048254">
    <property type="entry name" value="CDP_ALCOHOL_P_TRANSF_CS"/>
</dbReference>
<dbReference type="STRING" id="631362.Thi970DRAFT_04589"/>
<dbReference type="AlphaFoldDB" id="H8Z7I5"/>
<evidence type="ECO:0000256" key="6">
    <source>
        <dbReference type="ARBA" id="ARBA00014944"/>
    </source>
</evidence>
<evidence type="ECO:0000256" key="14">
    <source>
        <dbReference type="ARBA" id="ARBA00023264"/>
    </source>
</evidence>
<comment type="subcellular location">
    <subcellularLocation>
        <location evidence="2">Membrane</location>
        <topology evidence="2">Multi-pass membrane protein</topology>
    </subcellularLocation>
</comment>
<protein>
    <recommendedName>
        <fullName evidence="6 16">CDP-diacylglycerol--glycerol-3-phosphate 3-phosphatidyltransferase</fullName>
        <ecNumber evidence="5 16">2.7.8.5</ecNumber>
    </recommendedName>
</protein>
<dbReference type="GO" id="GO:0050793">
    <property type="term" value="P:regulation of developmental process"/>
    <property type="evidence" value="ECO:0007669"/>
    <property type="project" value="UniProtKB-ARBA"/>
</dbReference>
<evidence type="ECO:0000256" key="11">
    <source>
        <dbReference type="ARBA" id="ARBA00023098"/>
    </source>
</evidence>
<dbReference type="Pfam" id="PF01066">
    <property type="entry name" value="CDP-OH_P_transf"/>
    <property type="match status" value="1"/>
</dbReference>
<evidence type="ECO:0000256" key="9">
    <source>
        <dbReference type="ARBA" id="ARBA00022692"/>
    </source>
</evidence>
<dbReference type="GO" id="GO:0008444">
    <property type="term" value="F:CDP-diacylglycerol-glycerol-3-phosphate 3-phosphatidyltransferase activity"/>
    <property type="evidence" value="ECO:0007669"/>
    <property type="project" value="UniProtKB-UniRule"/>
</dbReference>
<dbReference type="NCBIfam" id="TIGR00560">
    <property type="entry name" value="pgsA"/>
    <property type="match status" value="1"/>
</dbReference>
<dbReference type="InterPro" id="IPR004570">
    <property type="entry name" value="Phosphatidylglycerol_P_synth"/>
</dbReference>
<comment type="catalytic activity">
    <reaction evidence="15">
        <text>a CDP-1,2-diacyl-sn-glycerol + sn-glycerol 3-phosphate = a 1,2-diacyl-sn-glycero-3-phospho-(1'-sn-glycero-3'-phosphate) + CMP + H(+)</text>
        <dbReference type="Rhea" id="RHEA:12593"/>
        <dbReference type="ChEBI" id="CHEBI:15378"/>
        <dbReference type="ChEBI" id="CHEBI:57597"/>
        <dbReference type="ChEBI" id="CHEBI:58332"/>
        <dbReference type="ChEBI" id="CHEBI:60110"/>
        <dbReference type="ChEBI" id="CHEBI:60377"/>
        <dbReference type="EC" id="2.7.8.5"/>
    </reaction>
</comment>
<feature type="transmembrane region" description="Helical" evidence="18">
    <location>
        <begin position="144"/>
        <end position="164"/>
    </location>
</feature>